<name>A0ACB9Z5L0_9PEZI</name>
<sequence length="306" mass="33573">MPSSDRTDLKRIRDNQRRSRARRRQYIQELEVQIESYRTRGIEVTAEIQRAAQRVAEQNKKMRALLNSLSFSNERISYFLRTGNLNLGPVETTPGIDLLCDHEGAAAALELLLTPHRPTSLDSGSYVTASSTPRAVADNSAHNGIASLLPEIPTVEPAEQVQLSSNLTFPVPSTCGFSIRGISHTSLSRMLPSELAPHPPALVEPSDEKQPTKDFQYDGSLTYQCDTPYGYDLSDEDTMSYSSLSFSPESTGSVSAGSMASYNSRIQSYEQLEYASTVPCADGDIRDDAISFDISPNSGGRVPVWA</sequence>
<reference evidence="1 2" key="1">
    <citation type="journal article" date="2022" name="New Phytol.">
        <title>Ecological generalism drives hyperdiversity of secondary metabolite gene clusters in xylarialean endophytes.</title>
        <authorList>
            <person name="Franco M.E.E."/>
            <person name="Wisecaver J.H."/>
            <person name="Arnold A.E."/>
            <person name="Ju Y.M."/>
            <person name="Slot J.C."/>
            <person name="Ahrendt S."/>
            <person name="Moore L.P."/>
            <person name="Eastman K.E."/>
            <person name="Scott K."/>
            <person name="Konkel Z."/>
            <person name="Mondo S.J."/>
            <person name="Kuo A."/>
            <person name="Hayes R.D."/>
            <person name="Haridas S."/>
            <person name="Andreopoulos B."/>
            <person name="Riley R."/>
            <person name="LaButti K."/>
            <person name="Pangilinan J."/>
            <person name="Lipzen A."/>
            <person name="Amirebrahimi M."/>
            <person name="Yan J."/>
            <person name="Adam C."/>
            <person name="Keymanesh K."/>
            <person name="Ng V."/>
            <person name="Louie K."/>
            <person name="Northen T."/>
            <person name="Drula E."/>
            <person name="Henrissat B."/>
            <person name="Hsieh H.M."/>
            <person name="Youens-Clark K."/>
            <person name="Lutzoni F."/>
            <person name="Miadlikowska J."/>
            <person name="Eastwood D.C."/>
            <person name="Hamelin R.C."/>
            <person name="Grigoriev I.V."/>
            <person name="U'Ren J.M."/>
        </authorList>
    </citation>
    <scope>NUCLEOTIDE SEQUENCE [LARGE SCALE GENOMIC DNA]</scope>
    <source>
        <strain evidence="1 2">CBS 119005</strain>
    </source>
</reference>
<dbReference type="Proteomes" id="UP001497700">
    <property type="component" value="Unassembled WGS sequence"/>
</dbReference>
<proteinExistence type="predicted"/>
<keyword evidence="2" id="KW-1185">Reference proteome</keyword>
<protein>
    <submittedName>
        <fullName evidence="1">Uncharacterized protein</fullName>
    </submittedName>
</protein>
<evidence type="ECO:0000313" key="2">
    <source>
        <dbReference type="Proteomes" id="UP001497700"/>
    </source>
</evidence>
<dbReference type="EMBL" id="MU393461">
    <property type="protein sequence ID" value="KAI4866285.1"/>
    <property type="molecule type" value="Genomic_DNA"/>
</dbReference>
<gene>
    <name evidence="1" type="ORF">F4820DRAFT_469074</name>
</gene>
<accession>A0ACB9Z5L0</accession>
<comment type="caution">
    <text evidence="1">The sequence shown here is derived from an EMBL/GenBank/DDBJ whole genome shotgun (WGS) entry which is preliminary data.</text>
</comment>
<evidence type="ECO:0000313" key="1">
    <source>
        <dbReference type="EMBL" id="KAI4866285.1"/>
    </source>
</evidence>
<organism evidence="1 2">
    <name type="scientific">Hypoxylon rubiginosum</name>
    <dbReference type="NCBI Taxonomy" id="110542"/>
    <lineage>
        <taxon>Eukaryota</taxon>
        <taxon>Fungi</taxon>
        <taxon>Dikarya</taxon>
        <taxon>Ascomycota</taxon>
        <taxon>Pezizomycotina</taxon>
        <taxon>Sordariomycetes</taxon>
        <taxon>Xylariomycetidae</taxon>
        <taxon>Xylariales</taxon>
        <taxon>Hypoxylaceae</taxon>
        <taxon>Hypoxylon</taxon>
    </lineage>
</organism>